<evidence type="ECO:0000256" key="5">
    <source>
        <dbReference type="ARBA" id="ARBA00022840"/>
    </source>
</evidence>
<evidence type="ECO:0000313" key="10">
    <source>
        <dbReference type="EMBL" id="EJZ84053.1"/>
    </source>
</evidence>
<dbReference type="GO" id="GO:0008270">
    <property type="term" value="F:zinc ion binding"/>
    <property type="evidence" value="ECO:0007669"/>
    <property type="project" value="UniProtKB-UniRule"/>
</dbReference>
<dbReference type="EC" id="6.1.1.-" evidence="7"/>
<comment type="similarity">
    <text evidence="7">Belongs to the class-I aminoacyl-tRNA synthetase family. GluQ subfamily.</text>
</comment>
<dbReference type="GO" id="GO:0004818">
    <property type="term" value="F:glutamate-tRNA ligase activity"/>
    <property type="evidence" value="ECO:0007669"/>
    <property type="project" value="TreeGrafter"/>
</dbReference>
<feature type="binding site" evidence="7">
    <location>
        <position position="225"/>
    </location>
    <ligand>
        <name>L-glutamate</name>
        <dbReference type="ChEBI" id="CHEBI:29985"/>
    </ligand>
</feature>
<keyword evidence="6 7" id="KW-0030">Aminoacyl-tRNA synthetase</keyword>
<dbReference type="InParanoid" id="K0YLG0"/>
<dbReference type="PATRIC" id="fig|742818.3.peg.812"/>
<dbReference type="HOGENOM" id="CLU_015768_0_0_11"/>
<evidence type="ECO:0000256" key="4">
    <source>
        <dbReference type="ARBA" id="ARBA00022833"/>
    </source>
</evidence>
<keyword evidence="3 7" id="KW-0547">Nucleotide-binding</keyword>
<evidence type="ECO:0000313" key="11">
    <source>
        <dbReference type="Proteomes" id="UP000006069"/>
    </source>
</evidence>
<dbReference type="InterPro" id="IPR020058">
    <property type="entry name" value="Glu/Gln-tRNA-synth_Ib_cat-dom"/>
</dbReference>
<dbReference type="Gene3D" id="3.40.50.620">
    <property type="entry name" value="HUPs"/>
    <property type="match status" value="1"/>
</dbReference>
<evidence type="ECO:0000256" key="3">
    <source>
        <dbReference type="ARBA" id="ARBA00022741"/>
    </source>
</evidence>
<dbReference type="AlphaFoldDB" id="K0YLG0"/>
<dbReference type="NCBIfam" id="NF004315">
    <property type="entry name" value="PRK05710.1-4"/>
    <property type="match status" value="1"/>
</dbReference>
<reference evidence="10 11" key="1">
    <citation type="submission" date="2012-08" db="EMBL/GenBank/DDBJ databases">
        <title>The Genome Sequence of Slackia piriformis YIT 12062.</title>
        <authorList>
            <consortium name="The Broad Institute Genome Sequencing Platform"/>
            <person name="Earl A."/>
            <person name="Ward D."/>
            <person name="Feldgarden M."/>
            <person name="Gevers D."/>
            <person name="Morotomi M."/>
            <person name="Walker B."/>
            <person name="Young S.K."/>
            <person name="Zeng Q."/>
            <person name="Gargeya S."/>
            <person name="Fitzgerald M."/>
            <person name="Haas B."/>
            <person name="Abouelleil A."/>
            <person name="Alvarado L."/>
            <person name="Arachchi H.M."/>
            <person name="Berlin A.M."/>
            <person name="Chapman S.B."/>
            <person name="Goldberg J."/>
            <person name="Griggs A."/>
            <person name="Gujja S."/>
            <person name="Hansen M."/>
            <person name="Howarth C."/>
            <person name="Imamovic A."/>
            <person name="Larimer J."/>
            <person name="McCowen C."/>
            <person name="Montmayeur A."/>
            <person name="Murphy C."/>
            <person name="Neiman D."/>
            <person name="Pearson M."/>
            <person name="Priest M."/>
            <person name="Roberts A."/>
            <person name="Saif S."/>
            <person name="Shea T."/>
            <person name="Sisk P."/>
            <person name="Sykes S."/>
            <person name="Wortman J."/>
            <person name="Nusbaum C."/>
            <person name="Birren B."/>
        </authorList>
    </citation>
    <scope>NUCLEOTIDE SEQUENCE [LARGE SCALE GENOMIC DNA]</scope>
    <source>
        <strain evidence="10 11">YIT 12062</strain>
    </source>
</reference>
<proteinExistence type="inferred from homology"/>
<dbReference type="InterPro" id="IPR014729">
    <property type="entry name" value="Rossmann-like_a/b/a_fold"/>
</dbReference>
<dbReference type="GO" id="GO:0005829">
    <property type="term" value="C:cytosol"/>
    <property type="evidence" value="ECO:0007669"/>
    <property type="project" value="TreeGrafter"/>
</dbReference>
<keyword evidence="2 7" id="KW-0479">Metal-binding</keyword>
<dbReference type="eggNOG" id="COG0008">
    <property type="taxonomic scope" value="Bacteria"/>
</dbReference>
<comment type="caution">
    <text evidence="10">The sequence shown here is derived from an EMBL/GenBank/DDBJ whole genome shotgun (WGS) entry which is preliminary data.</text>
</comment>
<dbReference type="RefSeq" id="WP_009138985.1">
    <property type="nucleotide sequence ID" value="NZ_JH815198.1"/>
</dbReference>
<comment type="cofactor">
    <cofactor evidence="7">
        <name>Zn(2+)</name>
        <dbReference type="ChEBI" id="CHEBI:29105"/>
    </cofactor>
    <text evidence="7">Binds 1 zinc ion per subunit.</text>
</comment>
<feature type="binding site" evidence="7">
    <location>
        <position position="147"/>
    </location>
    <ligand>
        <name>Zn(2+)</name>
        <dbReference type="ChEBI" id="CHEBI:29105"/>
    </ligand>
</feature>
<dbReference type="SUPFAM" id="SSF52374">
    <property type="entry name" value="Nucleotidylyl transferase"/>
    <property type="match status" value="1"/>
</dbReference>
<dbReference type="InterPro" id="IPR049940">
    <property type="entry name" value="GluQ/Sye"/>
</dbReference>
<accession>K0YLG0</accession>
<comment type="function">
    <text evidence="7">Catalyzes the tRNA-independent activation of glutamate in presence of ATP and the subsequent transfer of glutamate onto a tRNA(Asp). Glutamate is transferred on the 2-amino-5-(4,5-dihydroxy-2-cyclopenten-1-yl) moiety of the queuosine in the wobble position of the QUC anticodon.</text>
</comment>
<evidence type="ECO:0000256" key="7">
    <source>
        <dbReference type="HAMAP-Rule" id="MF_01428"/>
    </source>
</evidence>
<dbReference type="NCBIfam" id="TIGR03838">
    <property type="entry name" value="queuosine_YadB"/>
    <property type="match status" value="1"/>
</dbReference>
<dbReference type="EMBL" id="ADMD01000006">
    <property type="protein sequence ID" value="EJZ84053.1"/>
    <property type="molecule type" value="Genomic_DNA"/>
</dbReference>
<feature type="binding site" evidence="7">
    <location>
        <position position="124"/>
    </location>
    <ligand>
        <name>Zn(2+)</name>
        <dbReference type="ChEBI" id="CHEBI:29105"/>
    </ligand>
</feature>
<keyword evidence="8" id="KW-0648">Protein biosynthesis</keyword>
<sequence length="330" mass="36831">MAWEFWVANMSIIKPHTRKTKQGEPPVKGRFAPSPTGRMHAGNIFSALVAWLIAKSQGGKIVLRIEDLDAQRSKQRYIDAVMRDFEALGLFWDEGPFFQHDREEAYESAFRMLEEKGLVYPCFCTRADLHAASAPHAGERFVYSGTCRNLDSSQRFEKSLVRTPAERLIVPDEFVEFDDCIQGRVCQNLSRECGDFVVRRSDGAYAYQLAVVVDDADQGITSVVRGVDLLSSTPQQMYLQNLLGLAHSAYAHVPLLVAKDGRRLSKRNSDAELDALIARFGSHRAVIGQIAGMTGLASTCDPVAPEELLHCFDPQALSESFIDTKSIVWE</sequence>
<feature type="binding site" evidence="7">
    <location>
        <position position="66"/>
    </location>
    <ligand>
        <name>L-glutamate</name>
        <dbReference type="ChEBI" id="CHEBI:29985"/>
    </ligand>
</feature>
<keyword evidence="5 7" id="KW-0067">ATP-binding</keyword>
<organism evidence="10 11">
    <name type="scientific">Slackia piriformis YIT 12062</name>
    <dbReference type="NCBI Taxonomy" id="742818"/>
    <lineage>
        <taxon>Bacteria</taxon>
        <taxon>Bacillati</taxon>
        <taxon>Actinomycetota</taxon>
        <taxon>Coriobacteriia</taxon>
        <taxon>Eggerthellales</taxon>
        <taxon>Eggerthellaceae</taxon>
        <taxon>Slackia</taxon>
    </lineage>
</organism>
<evidence type="ECO:0000256" key="6">
    <source>
        <dbReference type="ARBA" id="ARBA00023146"/>
    </source>
</evidence>
<dbReference type="PANTHER" id="PTHR43311:SF1">
    <property type="entry name" value="GLUTAMYL-Q TRNA(ASP) SYNTHETASE"/>
    <property type="match status" value="1"/>
</dbReference>
<dbReference type="InterPro" id="IPR022380">
    <property type="entry name" value="Glu-Q_tRNA(Asp)_Synthase"/>
</dbReference>
<dbReference type="PRINTS" id="PR00987">
    <property type="entry name" value="TRNASYNTHGLU"/>
</dbReference>
<dbReference type="PANTHER" id="PTHR43311">
    <property type="entry name" value="GLUTAMATE--TRNA LIGASE"/>
    <property type="match status" value="1"/>
</dbReference>
<evidence type="ECO:0000256" key="2">
    <source>
        <dbReference type="ARBA" id="ARBA00022723"/>
    </source>
</evidence>
<dbReference type="Pfam" id="PF00749">
    <property type="entry name" value="tRNA-synt_1c"/>
    <property type="match status" value="1"/>
</dbReference>
<feature type="binding site" evidence="7">
    <location>
        <position position="122"/>
    </location>
    <ligand>
        <name>Zn(2+)</name>
        <dbReference type="ChEBI" id="CHEBI:29105"/>
    </ligand>
</feature>
<name>K0YLG0_9ACTN</name>
<feature type="binding site" evidence="7">
    <location>
        <begin position="30"/>
        <end position="34"/>
    </location>
    <ligand>
        <name>L-glutamate</name>
        <dbReference type="ChEBI" id="CHEBI:29985"/>
    </ligand>
</feature>
<feature type="domain" description="Glutamyl/glutaminyl-tRNA synthetase class Ib catalytic" evidence="9">
    <location>
        <begin position="27"/>
        <end position="272"/>
    </location>
</feature>
<protein>
    <recommendedName>
        <fullName evidence="7">Glutamyl-Q tRNA(Asp) synthetase</fullName>
        <shortName evidence="7">Glu-Q-RSs</shortName>
        <ecNumber evidence="7">6.1.1.-</ecNumber>
    </recommendedName>
</protein>
<dbReference type="GO" id="GO:0006400">
    <property type="term" value="P:tRNA modification"/>
    <property type="evidence" value="ECO:0007669"/>
    <property type="project" value="InterPro"/>
</dbReference>
<feature type="short sequence motif" description="'HIGH' region" evidence="7">
    <location>
        <begin position="33"/>
        <end position="43"/>
    </location>
</feature>
<keyword evidence="11" id="KW-1185">Reference proteome</keyword>
<dbReference type="InterPro" id="IPR000924">
    <property type="entry name" value="Glu/Gln-tRNA-synth"/>
</dbReference>
<keyword evidence="1 7" id="KW-0436">Ligase</keyword>
<dbReference type="Proteomes" id="UP000006069">
    <property type="component" value="Unassembled WGS sequence"/>
</dbReference>
<gene>
    <name evidence="7" type="primary">gluQ</name>
    <name evidence="10" type="ORF">HMPREF9451_00762</name>
</gene>
<dbReference type="GO" id="GO:0006424">
    <property type="term" value="P:glutamyl-tRNA aminoacylation"/>
    <property type="evidence" value="ECO:0007669"/>
    <property type="project" value="InterPro"/>
</dbReference>
<feature type="binding site" evidence="7">
    <location>
        <position position="143"/>
    </location>
    <ligand>
        <name>Zn(2+)</name>
        <dbReference type="ChEBI" id="CHEBI:29105"/>
    </ligand>
</feature>
<evidence type="ECO:0000256" key="1">
    <source>
        <dbReference type="ARBA" id="ARBA00022598"/>
    </source>
</evidence>
<feature type="short sequence motif" description="'KMSKS' region" evidence="7">
    <location>
        <begin position="263"/>
        <end position="267"/>
    </location>
</feature>
<dbReference type="GO" id="GO:0005524">
    <property type="term" value="F:ATP binding"/>
    <property type="evidence" value="ECO:0007669"/>
    <property type="project" value="UniProtKB-KW"/>
</dbReference>
<dbReference type="InterPro" id="IPR001412">
    <property type="entry name" value="aa-tRNA-synth_I_CS"/>
</dbReference>
<feature type="binding site" evidence="7">
    <location>
        <position position="266"/>
    </location>
    <ligand>
        <name>ATP</name>
        <dbReference type="ChEBI" id="CHEBI:30616"/>
    </ligand>
</feature>
<evidence type="ECO:0000259" key="9">
    <source>
        <dbReference type="Pfam" id="PF00749"/>
    </source>
</evidence>
<dbReference type="NCBIfam" id="NF004314">
    <property type="entry name" value="PRK05710.1-3"/>
    <property type="match status" value="1"/>
</dbReference>
<feature type="binding site" evidence="7">
    <location>
        <position position="207"/>
    </location>
    <ligand>
        <name>L-glutamate</name>
        <dbReference type="ChEBI" id="CHEBI:29985"/>
    </ligand>
</feature>
<dbReference type="PROSITE" id="PS00178">
    <property type="entry name" value="AA_TRNA_LIGASE_I"/>
    <property type="match status" value="1"/>
</dbReference>
<evidence type="ECO:0000256" key="8">
    <source>
        <dbReference type="RuleBase" id="RU363037"/>
    </source>
</evidence>
<dbReference type="HAMAP" id="MF_01428">
    <property type="entry name" value="Glu_Q_tRNA_synth"/>
    <property type="match status" value="1"/>
</dbReference>
<keyword evidence="4 7" id="KW-0862">Zinc</keyword>